<dbReference type="AlphaFoldDB" id="A0A645IJ29"/>
<dbReference type="EMBL" id="VSSQ01116267">
    <property type="protein sequence ID" value="MPN51298.1"/>
    <property type="molecule type" value="Genomic_DNA"/>
</dbReference>
<dbReference type="InterPro" id="IPR011009">
    <property type="entry name" value="Kinase-like_dom_sf"/>
</dbReference>
<protein>
    <recommendedName>
        <fullName evidence="2">Protein kinase domain-containing protein</fullName>
    </recommendedName>
</protein>
<accession>A0A645IJ29</accession>
<dbReference type="Gene3D" id="1.10.510.10">
    <property type="entry name" value="Transferase(Phosphotransferase) domain 1"/>
    <property type="match status" value="1"/>
</dbReference>
<comment type="caution">
    <text evidence="1">The sequence shown here is derived from an EMBL/GenBank/DDBJ whole genome shotgun (WGS) entry which is preliminary data.</text>
</comment>
<gene>
    <name evidence="1" type="ORF">SDC9_198941</name>
</gene>
<sequence>MHCKGIYHGDLKLFNILMRRNHYGVRVGLFDFDSTRCCGSPVAGNRRAREWARVITSYLWCCRNAGMSESSERAVNVFASAAGSLDMRDLFAHMRNIEAKTAAKEAES</sequence>
<dbReference type="InterPro" id="IPR008271">
    <property type="entry name" value="Ser/Thr_kinase_AS"/>
</dbReference>
<reference evidence="1" key="1">
    <citation type="submission" date="2019-08" db="EMBL/GenBank/DDBJ databases">
        <authorList>
            <person name="Kucharzyk K."/>
            <person name="Murdoch R.W."/>
            <person name="Higgins S."/>
            <person name="Loffler F."/>
        </authorList>
    </citation>
    <scope>NUCLEOTIDE SEQUENCE</scope>
</reference>
<proteinExistence type="predicted"/>
<evidence type="ECO:0008006" key="2">
    <source>
        <dbReference type="Google" id="ProtNLM"/>
    </source>
</evidence>
<dbReference type="PROSITE" id="PS00108">
    <property type="entry name" value="PROTEIN_KINASE_ST"/>
    <property type="match status" value="1"/>
</dbReference>
<evidence type="ECO:0000313" key="1">
    <source>
        <dbReference type="EMBL" id="MPN51298.1"/>
    </source>
</evidence>
<organism evidence="1">
    <name type="scientific">bioreactor metagenome</name>
    <dbReference type="NCBI Taxonomy" id="1076179"/>
    <lineage>
        <taxon>unclassified sequences</taxon>
        <taxon>metagenomes</taxon>
        <taxon>ecological metagenomes</taxon>
    </lineage>
</organism>
<name>A0A645IJ29_9ZZZZ</name>
<dbReference type="GO" id="GO:0004672">
    <property type="term" value="F:protein kinase activity"/>
    <property type="evidence" value="ECO:0007669"/>
    <property type="project" value="InterPro"/>
</dbReference>
<dbReference type="SUPFAM" id="SSF56112">
    <property type="entry name" value="Protein kinase-like (PK-like)"/>
    <property type="match status" value="1"/>
</dbReference>